<feature type="region of interest" description="Disordered" evidence="1">
    <location>
        <begin position="153"/>
        <end position="173"/>
    </location>
</feature>
<comment type="caution">
    <text evidence="2">The sequence shown here is derived from an EMBL/GenBank/DDBJ whole genome shotgun (WGS) entry which is preliminary data.</text>
</comment>
<proteinExistence type="predicted"/>
<dbReference type="AlphaFoldDB" id="A0A645D0G0"/>
<dbReference type="EMBL" id="VSSQ01031684">
    <property type="protein sequence ID" value="MPM82667.1"/>
    <property type="molecule type" value="Genomic_DNA"/>
</dbReference>
<evidence type="ECO:0000256" key="1">
    <source>
        <dbReference type="SAM" id="MobiDB-lite"/>
    </source>
</evidence>
<sequence length="173" mass="18295">MQRHLGGHGNPRLMPLGARACQALAGCVGGGGVAAEEVDLPPRLHADLRGVGDARRLLVEAAAGVGAGVQRGQQRRARRHLRRAGLLEARARLRHAGVSGLRLCDKLGQQRVAGVLPPAFEFADAAAMGQRGVPLGGDGRLDLRGRALQGAACQHHGQREEQSQMLQSDSRHE</sequence>
<feature type="compositionally biased region" description="Polar residues" evidence="1">
    <location>
        <begin position="163"/>
        <end position="173"/>
    </location>
</feature>
<name>A0A645D0G0_9ZZZZ</name>
<gene>
    <name evidence="2" type="ORF">SDC9_129729</name>
</gene>
<accession>A0A645D0G0</accession>
<protein>
    <submittedName>
        <fullName evidence="2">Uncharacterized protein</fullName>
    </submittedName>
</protein>
<reference evidence="2" key="1">
    <citation type="submission" date="2019-08" db="EMBL/GenBank/DDBJ databases">
        <authorList>
            <person name="Kucharzyk K."/>
            <person name="Murdoch R.W."/>
            <person name="Higgins S."/>
            <person name="Loffler F."/>
        </authorList>
    </citation>
    <scope>NUCLEOTIDE SEQUENCE</scope>
</reference>
<organism evidence="2">
    <name type="scientific">bioreactor metagenome</name>
    <dbReference type="NCBI Taxonomy" id="1076179"/>
    <lineage>
        <taxon>unclassified sequences</taxon>
        <taxon>metagenomes</taxon>
        <taxon>ecological metagenomes</taxon>
    </lineage>
</organism>
<evidence type="ECO:0000313" key="2">
    <source>
        <dbReference type="EMBL" id="MPM82667.1"/>
    </source>
</evidence>